<dbReference type="SUPFAM" id="SSF52949">
    <property type="entry name" value="Macro domain-like"/>
    <property type="match status" value="1"/>
</dbReference>
<dbReference type="KEGG" id="tpt:Tpet_0414"/>
<dbReference type="GO" id="GO:0016887">
    <property type="term" value="F:ATP hydrolysis activity"/>
    <property type="evidence" value="ECO:0007669"/>
    <property type="project" value="InterPro"/>
</dbReference>
<keyword evidence="2" id="KW-0547">Nucleotide-binding</keyword>
<dbReference type="Gene3D" id="3.40.50.300">
    <property type="entry name" value="P-loop containing nucleotide triphosphate hydrolases"/>
    <property type="match status" value="1"/>
</dbReference>
<dbReference type="eggNOG" id="COG2110">
    <property type="taxonomic scope" value="Bacteria"/>
</dbReference>
<reference evidence="6" key="1">
    <citation type="submission" date="2007-05" db="EMBL/GenBank/DDBJ databases">
        <title>Complete sequence of Thermotoga petrophila RKU-1.</title>
        <authorList>
            <consortium name="US DOE Joint Genome Institute"/>
            <person name="Copeland A."/>
            <person name="Lucas S."/>
            <person name="Lapidus A."/>
            <person name="Barry K."/>
            <person name="Glavina del Rio T."/>
            <person name="Dalin E."/>
            <person name="Tice H."/>
            <person name="Pitluck S."/>
            <person name="Sims D."/>
            <person name="Brettin T."/>
            <person name="Bruce D."/>
            <person name="Detter J.C."/>
            <person name="Han C."/>
            <person name="Tapia R."/>
            <person name="Schmutz J."/>
            <person name="Larimer F."/>
            <person name="Land M."/>
            <person name="Hauser L."/>
            <person name="Kyrpides N."/>
            <person name="Mikhailova N."/>
            <person name="Nelson K."/>
            <person name="Gogarten J.P."/>
            <person name="Noll K."/>
            <person name="Richardson P."/>
        </authorList>
    </citation>
    <scope>NUCLEOTIDE SEQUENCE [LARGE SCALE GENOMIC DNA]</scope>
    <source>
        <strain evidence="6">ATCC BAA-488 / DSM 13995 / JCM 10881 / RKU-1</strain>
    </source>
</reference>
<dbReference type="Pfam" id="PF00004">
    <property type="entry name" value="AAA"/>
    <property type="match status" value="1"/>
</dbReference>
<dbReference type="STRING" id="390874.Tpet_0414"/>
<dbReference type="HOGENOM" id="CLU_017985_1_4_0"/>
<dbReference type="eggNOG" id="COG2256">
    <property type="taxonomic scope" value="Bacteria"/>
</dbReference>
<dbReference type="Pfam" id="PF16193">
    <property type="entry name" value="AAA_assoc_2"/>
    <property type="match status" value="1"/>
</dbReference>
<dbReference type="PROSITE" id="PS51154">
    <property type="entry name" value="MACRO"/>
    <property type="match status" value="1"/>
</dbReference>
<dbReference type="InterPro" id="IPR003959">
    <property type="entry name" value="ATPase_AAA_core"/>
</dbReference>
<comment type="similarity">
    <text evidence="1">Belongs to the AAA ATPase family. RarA/MGS1/WRNIP1 subfamily.</text>
</comment>
<dbReference type="GO" id="GO:0008047">
    <property type="term" value="F:enzyme activator activity"/>
    <property type="evidence" value="ECO:0007669"/>
    <property type="project" value="TreeGrafter"/>
</dbReference>
<dbReference type="GO" id="GO:0017116">
    <property type="term" value="F:single-stranded DNA helicase activity"/>
    <property type="evidence" value="ECO:0007669"/>
    <property type="project" value="TreeGrafter"/>
</dbReference>
<gene>
    <name evidence="5" type="ordered locus">Tpet_0414</name>
</gene>
<dbReference type="NCBIfam" id="NF009880">
    <property type="entry name" value="PRK13341.1-1"/>
    <property type="match status" value="1"/>
</dbReference>
<dbReference type="GO" id="GO:0006261">
    <property type="term" value="P:DNA-templated DNA replication"/>
    <property type="evidence" value="ECO:0007669"/>
    <property type="project" value="TreeGrafter"/>
</dbReference>
<dbReference type="GO" id="GO:0003677">
    <property type="term" value="F:DNA binding"/>
    <property type="evidence" value="ECO:0007669"/>
    <property type="project" value="InterPro"/>
</dbReference>
<protein>
    <submittedName>
        <fullName evidence="5">Appr-1-p processing domain protein</fullName>
    </submittedName>
</protein>
<evidence type="ECO:0000259" key="4">
    <source>
        <dbReference type="PROSITE" id="PS51154"/>
    </source>
</evidence>
<dbReference type="SMART" id="SM00382">
    <property type="entry name" value="AAA"/>
    <property type="match status" value="1"/>
</dbReference>
<keyword evidence="3" id="KW-0067">ATP-binding</keyword>
<dbReference type="Proteomes" id="UP000006558">
    <property type="component" value="Chromosome"/>
</dbReference>
<dbReference type="PANTHER" id="PTHR13779:SF7">
    <property type="entry name" value="ATPASE WRNIP1"/>
    <property type="match status" value="1"/>
</dbReference>
<dbReference type="AlphaFoldDB" id="A5IJR5"/>
<dbReference type="InterPro" id="IPR003593">
    <property type="entry name" value="AAA+_ATPase"/>
</dbReference>
<dbReference type="EMBL" id="CP000702">
    <property type="protein sequence ID" value="ABQ46438.1"/>
    <property type="molecule type" value="Genomic_DNA"/>
</dbReference>
<dbReference type="CDD" id="cd18139">
    <property type="entry name" value="HLD_clamp_RarA"/>
    <property type="match status" value="1"/>
</dbReference>
<dbReference type="Gene3D" id="3.40.220.10">
    <property type="entry name" value="Leucine Aminopeptidase, subunit E, domain 1"/>
    <property type="match status" value="1"/>
</dbReference>
<dbReference type="InterPro" id="IPR032423">
    <property type="entry name" value="AAA_assoc_2"/>
</dbReference>
<dbReference type="InterPro" id="IPR027417">
    <property type="entry name" value="P-loop_NTPase"/>
</dbReference>
<dbReference type="FunFam" id="1.10.3710.10:FF:000013">
    <property type="entry name" value="ATPase, AAA family"/>
    <property type="match status" value="1"/>
</dbReference>
<dbReference type="SUPFAM" id="SSF52540">
    <property type="entry name" value="P-loop containing nucleoside triphosphate hydrolases"/>
    <property type="match status" value="1"/>
</dbReference>
<feature type="domain" description="Macro" evidence="4">
    <location>
        <begin position="416"/>
        <end position="599"/>
    </location>
</feature>
<evidence type="ECO:0000313" key="5">
    <source>
        <dbReference type="EMBL" id="ABQ46438.1"/>
    </source>
</evidence>
<dbReference type="Gene3D" id="1.10.3710.10">
    <property type="entry name" value="DNA polymerase III clamp loader subunits, C-terminal domain"/>
    <property type="match status" value="1"/>
</dbReference>
<dbReference type="SMART" id="SM00506">
    <property type="entry name" value="A1pp"/>
    <property type="match status" value="1"/>
</dbReference>
<proteinExistence type="inferred from homology"/>
<sequence>MSISEKPLNELLRPKDFEDFVGQDHIFGDKGILRRTLKTGNMFSSILYGPPGSGKTSVFSLLKRYFNGEVVYLSSTVHGVSEIKNVLKRGEQLRKYGKKLLLFLDEIHRLNKNQQMVLVSHVERGDIVLVATTTENPSFAIVPALLSRCRILYFKKLSDEDLMKILKKATRVLKLDLEETAEKAIVKHSEGDARKLLNTLEIVHQAFKNKRATLEDLETLLGNVSGYTKESHYDFASAFIKSMRGSDPNAAVYYLVKMIEMGEDPRFIARRMIIFASEDVGLADPNALHIAVSTSIAVEHVGLPECLMNLVECAIYLSLAPKSNSVYLAMKKAQELLVEDVPLFLRNPVTEEMKKRGYGEGYLYPHDFGGFVKTNYLPEKLKGEVIFQPKRVGFEEELFERLKRLWPEKYGGESMAEVRKELEYKGKKIRIVKGDITREEADAIVNAANEYLKHGGGVAGAIVRAGGSVIQEESDRIVQERGRIPTGEAVVTGAGKLKAKYVIHAVGPVWRGGSHGEDELLYKAVYNALLRAHELKLKSISMPAISTGIFGFPKERAVGIFSKAIKDFIDQHPDTALEEIRICNIDEETTKIFEEKFSV</sequence>
<evidence type="ECO:0000256" key="1">
    <source>
        <dbReference type="ARBA" id="ARBA00008959"/>
    </source>
</evidence>
<reference evidence="5 6" key="2">
    <citation type="journal article" date="2009" name="Proc. Natl. Acad. Sci. U.S.A.">
        <title>On the chimeric nature, thermophilic origin, and phylogenetic placement of the Thermotogales.</title>
        <authorList>
            <person name="Zhaxybayeva O."/>
            <person name="Swithers K.S."/>
            <person name="Lapierre P."/>
            <person name="Fournier G.P."/>
            <person name="Bickhart D.M."/>
            <person name="DeBoy R.T."/>
            <person name="Nelson K.E."/>
            <person name="Nesbo C.L."/>
            <person name="Doolittle W.F."/>
            <person name="Gogarten J.P."/>
            <person name="Noll K.M."/>
        </authorList>
    </citation>
    <scope>NUCLEOTIDE SEQUENCE [LARGE SCALE GENOMIC DNA]</scope>
    <source>
        <strain evidence="6">ATCC BAA-488 / DSM 13995 / JCM 10881 / RKU-1</strain>
    </source>
</reference>
<dbReference type="InterPro" id="IPR021886">
    <property type="entry name" value="MgsA_C"/>
</dbReference>
<organism evidence="5 6">
    <name type="scientific">Thermotoga petrophila (strain ATCC BAA-488 / DSM 13995 / JCM 10881 / RKU-1)</name>
    <dbReference type="NCBI Taxonomy" id="390874"/>
    <lineage>
        <taxon>Bacteria</taxon>
        <taxon>Thermotogati</taxon>
        <taxon>Thermotogota</taxon>
        <taxon>Thermotogae</taxon>
        <taxon>Thermotogales</taxon>
        <taxon>Thermotogaceae</taxon>
        <taxon>Thermotoga</taxon>
    </lineage>
</organism>
<evidence type="ECO:0000256" key="3">
    <source>
        <dbReference type="ARBA" id="ARBA00022840"/>
    </source>
</evidence>
<dbReference type="SUPFAM" id="SSF48019">
    <property type="entry name" value="post-AAA+ oligomerization domain-like"/>
    <property type="match status" value="1"/>
</dbReference>
<evidence type="ECO:0000256" key="2">
    <source>
        <dbReference type="ARBA" id="ARBA00022741"/>
    </source>
</evidence>
<dbReference type="InterPro" id="IPR051314">
    <property type="entry name" value="AAA_ATPase_RarA/MGS1/WRNIP1"/>
</dbReference>
<dbReference type="CDD" id="cd00009">
    <property type="entry name" value="AAA"/>
    <property type="match status" value="1"/>
</dbReference>
<dbReference type="Gene3D" id="1.10.8.60">
    <property type="match status" value="1"/>
</dbReference>
<dbReference type="Pfam" id="PF12002">
    <property type="entry name" value="MgsA_C"/>
    <property type="match status" value="1"/>
</dbReference>
<dbReference type="GO" id="GO:0005524">
    <property type="term" value="F:ATP binding"/>
    <property type="evidence" value="ECO:0007669"/>
    <property type="project" value="UniProtKB-KW"/>
</dbReference>
<dbReference type="InterPro" id="IPR043472">
    <property type="entry name" value="Macro_dom-like"/>
</dbReference>
<name>A5IJR5_THEP1</name>
<dbReference type="PANTHER" id="PTHR13779">
    <property type="entry name" value="WERNER HELICASE-INTERACTING PROTEIN 1 FAMILY MEMBER"/>
    <property type="match status" value="1"/>
</dbReference>
<dbReference type="InterPro" id="IPR002589">
    <property type="entry name" value="Macro_dom"/>
</dbReference>
<dbReference type="FunFam" id="1.20.272.10:FF:000001">
    <property type="entry name" value="Putative AAA family ATPase"/>
    <property type="match status" value="1"/>
</dbReference>
<evidence type="ECO:0000313" key="6">
    <source>
        <dbReference type="Proteomes" id="UP000006558"/>
    </source>
</evidence>
<dbReference type="Gene3D" id="1.20.272.10">
    <property type="match status" value="1"/>
</dbReference>
<dbReference type="Pfam" id="PF01661">
    <property type="entry name" value="Macro"/>
    <property type="match status" value="1"/>
</dbReference>
<dbReference type="RefSeq" id="WP_011943063.1">
    <property type="nucleotide sequence ID" value="NC_009486.1"/>
</dbReference>
<dbReference type="GO" id="GO:0000731">
    <property type="term" value="P:DNA synthesis involved in DNA repair"/>
    <property type="evidence" value="ECO:0007669"/>
    <property type="project" value="TreeGrafter"/>
</dbReference>
<dbReference type="CDD" id="cd02907">
    <property type="entry name" value="Macro_Af1521_BAL-like"/>
    <property type="match status" value="1"/>
</dbReference>
<accession>A5IJR5</accession>
<dbReference type="InterPro" id="IPR008921">
    <property type="entry name" value="DNA_pol3_clamp-load_cplx_C"/>
</dbReference>